<evidence type="ECO:0000313" key="2">
    <source>
        <dbReference type="EMBL" id="CAH8243968.1"/>
    </source>
</evidence>
<organism evidence="2 3">
    <name type="scientific">Paenibacillus melissococcoides</name>
    <dbReference type="NCBI Taxonomy" id="2912268"/>
    <lineage>
        <taxon>Bacteria</taxon>
        <taxon>Bacillati</taxon>
        <taxon>Bacillota</taxon>
        <taxon>Bacilli</taxon>
        <taxon>Bacillales</taxon>
        <taxon>Paenibacillaceae</taxon>
        <taxon>Paenibacillus</taxon>
    </lineage>
</organism>
<proteinExistence type="predicted"/>
<keyword evidence="3" id="KW-1185">Reference proteome</keyword>
<feature type="chain" id="PRO_5046333411" evidence="1">
    <location>
        <begin position="30"/>
        <end position="149"/>
    </location>
</feature>
<dbReference type="Proteomes" id="UP001154322">
    <property type="component" value="Unassembled WGS sequence"/>
</dbReference>
<protein>
    <submittedName>
        <fullName evidence="2">Uncharacterized protein</fullName>
    </submittedName>
</protein>
<feature type="signal peptide" evidence="1">
    <location>
        <begin position="1"/>
        <end position="29"/>
    </location>
</feature>
<dbReference type="EMBL" id="CALYLO010000001">
    <property type="protein sequence ID" value="CAH8243968.1"/>
    <property type="molecule type" value="Genomic_DNA"/>
</dbReference>
<keyword evidence="1" id="KW-0732">Signal</keyword>
<evidence type="ECO:0000256" key="1">
    <source>
        <dbReference type="SAM" id="SignalP"/>
    </source>
</evidence>
<name>A0ABM9FXR7_9BACL</name>
<gene>
    <name evidence="2" type="ORF">WJ0W_001207</name>
</gene>
<reference evidence="2" key="1">
    <citation type="submission" date="2022-06" db="EMBL/GenBank/DDBJ databases">
        <authorList>
            <person name="Dietemann V."/>
            <person name="Ory F."/>
            <person name="Dainat B."/>
            <person name="Oberhansli S."/>
        </authorList>
    </citation>
    <scope>NUCLEOTIDE SEQUENCE</scope>
    <source>
        <strain evidence="2">Ena-SAMPLE-TAB-26-04-2022-14:26:32:270-5432</strain>
    </source>
</reference>
<accession>A0ABM9FXR7</accession>
<comment type="caution">
    <text evidence="2">The sequence shown here is derived from an EMBL/GenBank/DDBJ whole genome shotgun (WGS) entry which is preliminary data.</text>
</comment>
<sequence length="149" mass="17213">MKKVLRNSLAAFLVLAFTVVLFTPQTSFAKASENFEFSISEDGYAENSKGRKFKITFDKPAKNVHFGAVLDDAYRVEFPERVKFRLETENGRTVFQYKTLIFSEIGDRDYTTKYTKNIDPGTYHVYIEQETYGLTGIKGNGFVYYDYVK</sequence>
<evidence type="ECO:0000313" key="3">
    <source>
        <dbReference type="Proteomes" id="UP001154322"/>
    </source>
</evidence>
<dbReference type="RefSeq" id="WP_213429873.1">
    <property type="nucleotide sequence ID" value="NZ_AP031286.1"/>
</dbReference>